<dbReference type="InterPro" id="IPR000073">
    <property type="entry name" value="AB_hydrolase_1"/>
</dbReference>
<reference evidence="5" key="1">
    <citation type="journal article" date="2006" name="PLoS Biol.">
        <title>Macronuclear genome sequence of the ciliate Tetrahymena thermophila, a model eukaryote.</title>
        <authorList>
            <person name="Eisen J.A."/>
            <person name="Coyne R.S."/>
            <person name="Wu M."/>
            <person name="Wu D."/>
            <person name="Thiagarajan M."/>
            <person name="Wortman J.R."/>
            <person name="Badger J.H."/>
            <person name="Ren Q."/>
            <person name="Amedeo P."/>
            <person name="Jones K.M."/>
            <person name="Tallon L.J."/>
            <person name="Delcher A.L."/>
            <person name="Salzberg S.L."/>
            <person name="Silva J.C."/>
            <person name="Haas B.J."/>
            <person name="Majoros W.H."/>
            <person name="Farzad M."/>
            <person name="Carlton J.M."/>
            <person name="Smith R.K. Jr."/>
            <person name="Garg J."/>
            <person name="Pearlman R.E."/>
            <person name="Karrer K.M."/>
            <person name="Sun L."/>
            <person name="Manning G."/>
            <person name="Elde N.C."/>
            <person name="Turkewitz A.P."/>
            <person name="Asai D.J."/>
            <person name="Wilkes D.E."/>
            <person name="Wang Y."/>
            <person name="Cai H."/>
            <person name="Collins K."/>
            <person name="Stewart B.A."/>
            <person name="Lee S.R."/>
            <person name="Wilamowska K."/>
            <person name="Weinberg Z."/>
            <person name="Ruzzo W.L."/>
            <person name="Wloga D."/>
            <person name="Gaertig J."/>
            <person name="Frankel J."/>
            <person name="Tsao C.-C."/>
            <person name="Gorovsky M.A."/>
            <person name="Keeling P.J."/>
            <person name="Waller R.F."/>
            <person name="Patron N.J."/>
            <person name="Cherry J.M."/>
            <person name="Stover N.A."/>
            <person name="Krieger C.J."/>
            <person name="del Toro C."/>
            <person name="Ryder H.F."/>
            <person name="Williamson S.C."/>
            <person name="Barbeau R.A."/>
            <person name="Hamilton E.P."/>
            <person name="Orias E."/>
        </authorList>
    </citation>
    <scope>NUCLEOTIDE SEQUENCE [LARGE SCALE GENOMIC DNA]</scope>
    <source>
        <strain evidence="5">SB210</strain>
    </source>
</reference>
<name>I7M5X8_TETTS</name>
<dbReference type="PANTHER" id="PTHR46118">
    <property type="entry name" value="PROTEIN ABHD11"/>
    <property type="match status" value="1"/>
</dbReference>
<dbReference type="OrthoDB" id="307503at2759"/>
<dbReference type="HOGENOM" id="CLU_020336_53_1_1"/>
<dbReference type="ESTHER" id="tetts-q22ej8">
    <property type="family name" value="AlphaBeta_hydrolase"/>
</dbReference>
<dbReference type="Proteomes" id="UP000009168">
    <property type="component" value="Unassembled WGS sequence"/>
</dbReference>
<feature type="domain" description="AB hydrolase-1" evidence="3">
    <location>
        <begin position="34"/>
        <end position="282"/>
    </location>
</feature>
<dbReference type="EMBL" id="GG662507">
    <property type="protein sequence ID" value="EAR83776.1"/>
    <property type="molecule type" value="Genomic_DNA"/>
</dbReference>
<dbReference type="STRING" id="312017.I7M5X8"/>
<dbReference type="Gene3D" id="3.40.50.1820">
    <property type="entry name" value="alpha/beta hydrolase"/>
    <property type="match status" value="1"/>
</dbReference>
<dbReference type="eggNOG" id="KOG2382">
    <property type="taxonomic scope" value="Eukaryota"/>
</dbReference>
<evidence type="ECO:0000259" key="3">
    <source>
        <dbReference type="Pfam" id="PF12697"/>
    </source>
</evidence>
<accession>I7M5X8</accession>
<dbReference type="GeneID" id="7830348"/>
<evidence type="ECO:0000313" key="5">
    <source>
        <dbReference type="Proteomes" id="UP000009168"/>
    </source>
</evidence>
<dbReference type="InterPro" id="IPR029058">
    <property type="entry name" value="AB_hydrolase_fold"/>
</dbReference>
<organism evidence="4 5">
    <name type="scientific">Tetrahymena thermophila (strain SB210)</name>
    <dbReference type="NCBI Taxonomy" id="312017"/>
    <lineage>
        <taxon>Eukaryota</taxon>
        <taxon>Sar</taxon>
        <taxon>Alveolata</taxon>
        <taxon>Ciliophora</taxon>
        <taxon>Intramacronucleata</taxon>
        <taxon>Oligohymenophorea</taxon>
        <taxon>Hymenostomatida</taxon>
        <taxon>Tetrahymenina</taxon>
        <taxon>Tetrahymenidae</taxon>
        <taxon>Tetrahymena</taxon>
    </lineage>
</organism>
<dbReference type="KEGG" id="tet:TTHERM_00825710"/>
<dbReference type="InParanoid" id="I7M5X8"/>
<protein>
    <submittedName>
        <fullName evidence="4">Alpha/beta fold hydrolase</fullName>
    </submittedName>
</protein>
<sequence>MKLLRNAYRFGNTNIAQLKDYKYPSLDSKSNNNIIWLHGMFDSSRNFLNIAEQEEIRKLGNQTLLDARNHGFSQHTDVYTVQDMVNDFIEYLANRDMKNLYIIGHSMGGRTVLSSLSYYKQFLLDRVKGIIIIDTIPCSYTTEGIFPIDSVYRYIEEVKSLDIKDKTFQEIEQQVRNKFEQPIANSILINLDVLENGQVKWLNNFPIIEKSFDKVMSHEIKDVMWSGPRKILIGNKSRYTSKKLVQELYPTIFSDFKYERDVVEFEHSGHFPYIKEPQKFIEQVVQFIQQVENDQQNQQYKKKYYDESLTYDI</sequence>
<proteinExistence type="inferred from homology"/>
<dbReference type="PANTHER" id="PTHR46118:SF4">
    <property type="entry name" value="PROTEIN ABHD11"/>
    <property type="match status" value="1"/>
</dbReference>
<dbReference type="GO" id="GO:0052689">
    <property type="term" value="F:carboxylic ester hydrolase activity"/>
    <property type="evidence" value="ECO:0007669"/>
    <property type="project" value="TreeGrafter"/>
</dbReference>
<keyword evidence="2 4" id="KW-0378">Hydrolase</keyword>
<evidence type="ECO:0000256" key="2">
    <source>
        <dbReference type="ARBA" id="ARBA00022801"/>
    </source>
</evidence>
<gene>
    <name evidence="4" type="ORF">TTHERM_00825710</name>
</gene>
<evidence type="ECO:0000256" key="1">
    <source>
        <dbReference type="ARBA" id="ARBA00008645"/>
    </source>
</evidence>
<dbReference type="SUPFAM" id="SSF53474">
    <property type="entry name" value="alpha/beta-Hydrolases"/>
    <property type="match status" value="1"/>
</dbReference>
<dbReference type="AlphaFoldDB" id="I7M5X8"/>
<dbReference type="FunCoup" id="I7M5X8">
    <property type="interactions" value="161"/>
</dbReference>
<dbReference type="Pfam" id="PF12697">
    <property type="entry name" value="Abhydrolase_6"/>
    <property type="match status" value="1"/>
</dbReference>
<dbReference type="RefSeq" id="XP_001031439.1">
    <property type="nucleotide sequence ID" value="XM_001031439.3"/>
</dbReference>
<keyword evidence="5" id="KW-1185">Reference proteome</keyword>
<comment type="similarity">
    <text evidence="1">Belongs to the AB hydrolase superfamily.</text>
</comment>
<evidence type="ECO:0000313" key="4">
    <source>
        <dbReference type="EMBL" id="EAR83776.1"/>
    </source>
</evidence>